<comment type="caution">
    <text evidence="3">The sequence shown here is derived from an EMBL/GenBank/DDBJ whole genome shotgun (WGS) entry which is preliminary data.</text>
</comment>
<feature type="compositionally biased region" description="Basic and acidic residues" evidence="1">
    <location>
        <begin position="32"/>
        <end position="72"/>
    </location>
</feature>
<evidence type="ECO:0000256" key="1">
    <source>
        <dbReference type="SAM" id="MobiDB-lite"/>
    </source>
</evidence>
<dbReference type="EMBL" id="VWYN01001951">
    <property type="protein sequence ID" value="NXR44581.1"/>
    <property type="molecule type" value="Genomic_DNA"/>
</dbReference>
<evidence type="ECO:0000256" key="2">
    <source>
        <dbReference type="SAM" id="Phobius"/>
    </source>
</evidence>
<gene>
    <name evidence="3" type="primary">Cwc22</name>
    <name evidence="3" type="ORF">HIPICT_R03661</name>
</gene>
<proteinExistence type="predicted"/>
<feature type="compositionally biased region" description="Basic and acidic residues" evidence="1">
    <location>
        <begin position="96"/>
        <end position="109"/>
    </location>
</feature>
<feature type="compositionally biased region" description="Basic and acidic residues" evidence="1">
    <location>
        <begin position="1"/>
        <end position="23"/>
    </location>
</feature>
<accession>A0A7L2LA19</accession>
<dbReference type="AlphaFoldDB" id="A0A7L2LA19"/>
<dbReference type="InterPro" id="IPR050781">
    <property type="entry name" value="CWC22_splicing_factor"/>
</dbReference>
<feature type="compositionally biased region" description="Acidic residues" evidence="1">
    <location>
        <begin position="387"/>
        <end position="415"/>
    </location>
</feature>
<feature type="non-terminal residue" evidence="3">
    <location>
        <position position="1"/>
    </location>
</feature>
<keyword evidence="2" id="KW-0812">Transmembrane</keyword>
<dbReference type="Gene3D" id="1.25.40.180">
    <property type="match status" value="1"/>
</dbReference>
<dbReference type="GO" id="GO:0003723">
    <property type="term" value="F:RNA binding"/>
    <property type="evidence" value="ECO:0007669"/>
    <property type="project" value="TreeGrafter"/>
</dbReference>
<dbReference type="PANTHER" id="PTHR18034">
    <property type="entry name" value="CELL CYCLE CONTROL PROTEIN CWF22-RELATED"/>
    <property type="match status" value="1"/>
</dbReference>
<dbReference type="Proteomes" id="UP000527178">
    <property type="component" value="Unassembled WGS sequence"/>
</dbReference>
<dbReference type="PANTHER" id="PTHR18034:SF3">
    <property type="entry name" value="PRE-MRNA-SPLICING FACTOR CWC22 HOMOLOG"/>
    <property type="match status" value="1"/>
</dbReference>
<dbReference type="GO" id="GO:0000398">
    <property type="term" value="P:mRNA splicing, via spliceosome"/>
    <property type="evidence" value="ECO:0007669"/>
    <property type="project" value="TreeGrafter"/>
</dbReference>
<dbReference type="SUPFAM" id="SSF48371">
    <property type="entry name" value="ARM repeat"/>
    <property type="match status" value="1"/>
</dbReference>
<feature type="transmembrane region" description="Helical" evidence="2">
    <location>
        <begin position="201"/>
        <end position="226"/>
    </location>
</feature>
<dbReference type="InterPro" id="IPR016024">
    <property type="entry name" value="ARM-type_fold"/>
</dbReference>
<feature type="non-terminal residue" evidence="3">
    <location>
        <position position="444"/>
    </location>
</feature>
<feature type="region of interest" description="Disordered" evidence="1">
    <location>
        <begin position="1"/>
        <end position="109"/>
    </location>
</feature>
<organism evidence="3 4">
    <name type="scientific">Hippolais icterina</name>
    <name type="common">icterine warbler</name>
    <dbReference type="NCBI Taxonomy" id="68497"/>
    <lineage>
        <taxon>Eukaryota</taxon>
        <taxon>Metazoa</taxon>
        <taxon>Chordata</taxon>
        <taxon>Craniata</taxon>
        <taxon>Vertebrata</taxon>
        <taxon>Euteleostomi</taxon>
        <taxon>Archelosauria</taxon>
        <taxon>Archosauria</taxon>
        <taxon>Dinosauria</taxon>
        <taxon>Saurischia</taxon>
        <taxon>Theropoda</taxon>
        <taxon>Coelurosauria</taxon>
        <taxon>Aves</taxon>
        <taxon>Neognathae</taxon>
        <taxon>Neoaves</taxon>
        <taxon>Telluraves</taxon>
        <taxon>Australaves</taxon>
        <taxon>Passeriformes</taxon>
        <taxon>Sylvioidea</taxon>
        <taxon>Sylviidae</taxon>
        <taxon>Acrocephalinae</taxon>
        <taxon>Hippolais</taxon>
    </lineage>
</organism>
<evidence type="ECO:0000313" key="4">
    <source>
        <dbReference type="Proteomes" id="UP000527178"/>
    </source>
</evidence>
<sequence>SSHERKENYSSRHDSLSPEDRSRSPSPRKRRYSDDSRYEEEYSRREYYDDRTSDGRGRDRHYERWEDREYDRRKQRRYSSPDRRSPERSTGQSSLSHDDTTSKKKKEEVDPILTRTGGAYIPPAKLRMMQEQITDKNSLAYQRMSWEALKKSINGLVNKVNVSNIENIIHELLQENIVRGSHYLAKQVLLQLPVVIMKFQVFVGLLFSCVLCLQNLIFILAILFYYSNCTTLFMCIVHFNSLLIFFPQAHEVLCLEMLTLLLERPTDDSIEVAIGFIKESGLKLTEVSPRGINAIFDRLRHILHESKIDMRVQYMIEVMFAVRKDGFKDHPIIPEGLDLVEEEDQFTHMLPLEDDYNPEDVLNVFKMDPNFMENEEKYKMLKKEILDEGDTESEGNQEAGSSEEDEEDDEEEDEDGKCQKVTVHDKTEINLVSFRRTIYLAIQS</sequence>
<keyword evidence="2" id="KW-0472">Membrane</keyword>
<dbReference type="GO" id="GO:0071013">
    <property type="term" value="C:catalytic step 2 spliceosome"/>
    <property type="evidence" value="ECO:0007669"/>
    <property type="project" value="TreeGrafter"/>
</dbReference>
<feature type="region of interest" description="Disordered" evidence="1">
    <location>
        <begin position="387"/>
        <end position="421"/>
    </location>
</feature>
<evidence type="ECO:0000313" key="3">
    <source>
        <dbReference type="EMBL" id="NXR44581.1"/>
    </source>
</evidence>
<reference evidence="3 4" key="1">
    <citation type="submission" date="2019-09" db="EMBL/GenBank/DDBJ databases">
        <title>Bird 10,000 Genomes (B10K) Project - Family phase.</title>
        <authorList>
            <person name="Zhang G."/>
        </authorList>
    </citation>
    <scope>NUCLEOTIDE SEQUENCE [LARGE SCALE GENOMIC DNA]</scope>
    <source>
        <strain evidence="3">B10K-DU-002-18</strain>
        <tissue evidence="3">Muscle</tissue>
    </source>
</reference>
<keyword evidence="4" id="KW-1185">Reference proteome</keyword>
<protein>
    <submittedName>
        <fullName evidence="3">CWC22 factor</fullName>
    </submittedName>
</protein>
<keyword evidence="2" id="KW-1133">Transmembrane helix</keyword>
<name>A0A7L2LA19_9SYLV</name>